<protein>
    <submittedName>
        <fullName evidence="5">Acyltransferase</fullName>
    </submittedName>
</protein>
<name>A0A0B3Y113_9ALTE</name>
<gene>
    <name evidence="5" type="ORF">RJ41_14180</name>
</gene>
<dbReference type="EMBL" id="JWLW01000032">
    <property type="protein sequence ID" value="KHT48878.1"/>
    <property type="molecule type" value="Genomic_DNA"/>
</dbReference>
<dbReference type="OrthoDB" id="9796839at2"/>
<dbReference type="SMART" id="SM00563">
    <property type="entry name" value="PlsC"/>
    <property type="match status" value="1"/>
</dbReference>
<sequence length="211" mass="23788">MRKPSNSNNHSQLASKVIVGNDIPRKWPNWLSSFAAWVLTKRGWQVEGELINHKKAILVVAPHTSNWDFFIGLFVVFAFKLNINFFGKHTIFKPPLGAIVKRLGGIPIERSKAHGVVTSIANKIKEADQLILALAPEGTRSPIYPWKMGFMHIAQQAEIPIQAIGLDYAKKRIVLGPIIQKVTNIDEQMQTIYSFYDNVCAKYPKNCIIKP</sequence>
<evidence type="ECO:0000313" key="5">
    <source>
        <dbReference type="EMBL" id="KHT48878.1"/>
    </source>
</evidence>
<feature type="domain" description="Phospholipid/glycerol acyltransferase" evidence="4">
    <location>
        <begin position="57"/>
        <end position="169"/>
    </location>
</feature>
<keyword evidence="2 5" id="KW-0808">Transferase</keyword>
<dbReference type="GO" id="GO:0003841">
    <property type="term" value="F:1-acylglycerol-3-phosphate O-acyltransferase activity"/>
    <property type="evidence" value="ECO:0007669"/>
    <property type="project" value="TreeGrafter"/>
</dbReference>
<evidence type="ECO:0000256" key="1">
    <source>
        <dbReference type="ARBA" id="ARBA00005189"/>
    </source>
</evidence>
<reference evidence="5 6" key="1">
    <citation type="submission" date="2014-12" db="EMBL/GenBank/DDBJ databases">
        <title>Genome sequencing of Alteromonas marina AD001.</title>
        <authorList>
            <person name="Adrian T.G.S."/>
            <person name="Chan K.G."/>
        </authorList>
    </citation>
    <scope>NUCLEOTIDE SEQUENCE [LARGE SCALE GENOMIC DNA]</scope>
    <source>
        <strain evidence="5 6">AD001</strain>
    </source>
</reference>
<dbReference type="PANTHER" id="PTHR10434">
    <property type="entry name" value="1-ACYL-SN-GLYCEROL-3-PHOSPHATE ACYLTRANSFERASE"/>
    <property type="match status" value="1"/>
</dbReference>
<dbReference type="SUPFAM" id="SSF69593">
    <property type="entry name" value="Glycerol-3-phosphate (1)-acyltransferase"/>
    <property type="match status" value="1"/>
</dbReference>
<accession>A0A0B3Y113</accession>
<dbReference type="Proteomes" id="UP000031197">
    <property type="component" value="Unassembled WGS sequence"/>
</dbReference>
<dbReference type="Pfam" id="PF01553">
    <property type="entry name" value="Acyltransferase"/>
    <property type="match status" value="1"/>
</dbReference>
<keyword evidence="6" id="KW-1185">Reference proteome</keyword>
<evidence type="ECO:0000256" key="3">
    <source>
        <dbReference type="ARBA" id="ARBA00023315"/>
    </source>
</evidence>
<evidence type="ECO:0000259" key="4">
    <source>
        <dbReference type="SMART" id="SM00563"/>
    </source>
</evidence>
<comment type="pathway">
    <text evidence="1">Lipid metabolism.</text>
</comment>
<evidence type="ECO:0000313" key="6">
    <source>
        <dbReference type="Proteomes" id="UP000031197"/>
    </source>
</evidence>
<dbReference type="PANTHER" id="PTHR10434:SF9">
    <property type="entry name" value="PHOSPHOLIPID_GLYCEROL ACYLTRANSFERASE DOMAIN-CONTAINING PROTEIN"/>
    <property type="match status" value="1"/>
</dbReference>
<proteinExistence type="predicted"/>
<organism evidence="5 6">
    <name type="scientific">Alteromonas marina</name>
    <dbReference type="NCBI Taxonomy" id="203795"/>
    <lineage>
        <taxon>Bacteria</taxon>
        <taxon>Pseudomonadati</taxon>
        <taxon>Pseudomonadota</taxon>
        <taxon>Gammaproteobacteria</taxon>
        <taxon>Alteromonadales</taxon>
        <taxon>Alteromonadaceae</taxon>
        <taxon>Alteromonas/Salinimonas group</taxon>
        <taxon>Alteromonas</taxon>
    </lineage>
</organism>
<evidence type="ECO:0000256" key="2">
    <source>
        <dbReference type="ARBA" id="ARBA00022679"/>
    </source>
</evidence>
<dbReference type="RefSeq" id="WP_039222148.1">
    <property type="nucleotide sequence ID" value="NZ_JWLW01000032.1"/>
</dbReference>
<dbReference type="GO" id="GO:0006654">
    <property type="term" value="P:phosphatidic acid biosynthetic process"/>
    <property type="evidence" value="ECO:0007669"/>
    <property type="project" value="TreeGrafter"/>
</dbReference>
<keyword evidence="3 5" id="KW-0012">Acyltransferase</keyword>
<comment type="caution">
    <text evidence="5">The sequence shown here is derived from an EMBL/GenBank/DDBJ whole genome shotgun (WGS) entry which is preliminary data.</text>
</comment>
<dbReference type="AlphaFoldDB" id="A0A0B3Y113"/>
<dbReference type="InterPro" id="IPR002123">
    <property type="entry name" value="Plipid/glycerol_acylTrfase"/>
</dbReference>